<dbReference type="Proteomes" id="UP001156441">
    <property type="component" value="Unassembled WGS sequence"/>
</dbReference>
<gene>
    <name evidence="1" type="ORF">JT362_15505</name>
</gene>
<dbReference type="InterPro" id="IPR006311">
    <property type="entry name" value="TAT_signal"/>
</dbReference>
<name>A0ABT2JAP8_9PSEU</name>
<accession>A0ABT2JAP8</accession>
<keyword evidence="2" id="KW-1185">Reference proteome</keyword>
<dbReference type="EMBL" id="JAFFZE010000012">
    <property type="protein sequence ID" value="MCT2584530.1"/>
    <property type="molecule type" value="Genomic_DNA"/>
</dbReference>
<dbReference type="InterPro" id="IPR027056">
    <property type="entry name" value="Gluconate_2DH_su3"/>
</dbReference>
<comment type="caution">
    <text evidence="1">The sequence shown here is derived from an EMBL/GenBank/DDBJ whole genome shotgun (WGS) entry which is preliminary data.</text>
</comment>
<organism evidence="1 2">
    <name type="scientific">Actinophytocola gossypii</name>
    <dbReference type="NCBI Taxonomy" id="2812003"/>
    <lineage>
        <taxon>Bacteria</taxon>
        <taxon>Bacillati</taxon>
        <taxon>Actinomycetota</taxon>
        <taxon>Actinomycetes</taxon>
        <taxon>Pseudonocardiales</taxon>
        <taxon>Pseudonocardiaceae</taxon>
    </lineage>
</organism>
<dbReference type="PROSITE" id="PS51318">
    <property type="entry name" value="TAT"/>
    <property type="match status" value="1"/>
</dbReference>
<protein>
    <submittedName>
        <fullName evidence="1">Gluconate 2-dehydrogenase subunit 3 family protein</fullName>
    </submittedName>
</protein>
<proteinExistence type="predicted"/>
<sequence length="248" mass="26634">MTRRAEMSSSGPTRRAVLTGAGGLIAVATSGLVIGGQVASGAPATAGGSAVPPLRFFTDAEAATVEAMAERVFPEDGSPGARDAGVMHYIDGRLAGGWGRGERMYLRGPFEEPGHGGHGYQLPLTPREVYRRALRTIDDHCQKTYGDRTFVELPAAKQDETLTALEGGEVDLRLADGRSGYTSASFFAMFLENVREGLFSDPMHDGNRGMVGWKWVGFPGDPSAYGEPYAEYVGKWHLPYHVVPKGVR</sequence>
<reference evidence="1 2" key="1">
    <citation type="submission" date="2021-02" db="EMBL/GenBank/DDBJ databases">
        <title>Actinophytocola xerophila sp. nov., isolated from soil of cotton cropping field.</title>
        <authorList>
            <person name="Huang R."/>
            <person name="Chen X."/>
            <person name="Ge X."/>
            <person name="Liu W."/>
        </authorList>
    </citation>
    <scope>NUCLEOTIDE SEQUENCE [LARGE SCALE GENOMIC DNA]</scope>
    <source>
        <strain evidence="1 2">S1-96</strain>
    </source>
</reference>
<evidence type="ECO:0000313" key="1">
    <source>
        <dbReference type="EMBL" id="MCT2584530.1"/>
    </source>
</evidence>
<evidence type="ECO:0000313" key="2">
    <source>
        <dbReference type="Proteomes" id="UP001156441"/>
    </source>
</evidence>
<dbReference type="Pfam" id="PF13618">
    <property type="entry name" value="Gluconate_2-dh3"/>
    <property type="match status" value="1"/>
</dbReference>
<dbReference type="RefSeq" id="WP_260191927.1">
    <property type="nucleotide sequence ID" value="NZ_JAFFZE010000012.1"/>
</dbReference>